<dbReference type="GO" id="GO:0005471">
    <property type="term" value="F:ATP:ADP antiporter activity"/>
    <property type="evidence" value="ECO:0007669"/>
    <property type="project" value="UniProtKB-UniRule"/>
</dbReference>
<comment type="caution">
    <text evidence="12">The sequence shown here is derived from an EMBL/GenBank/DDBJ whole genome shotgun (WGS) entry which is preliminary data.</text>
</comment>
<evidence type="ECO:0000256" key="2">
    <source>
        <dbReference type="ARBA" id="ARBA00006375"/>
    </source>
</evidence>
<dbReference type="GO" id="GO:0140021">
    <property type="term" value="P:mitochondrial ADP transmembrane transport"/>
    <property type="evidence" value="ECO:0007669"/>
    <property type="project" value="InterPro"/>
</dbReference>
<dbReference type="Proteomes" id="UP000298663">
    <property type="component" value="Unassembled WGS sequence"/>
</dbReference>
<dbReference type="AlphaFoldDB" id="A0A4U5LWC4"/>
<dbReference type="Gene3D" id="1.50.40.10">
    <property type="entry name" value="Mitochondrial carrier domain"/>
    <property type="match status" value="1"/>
</dbReference>
<evidence type="ECO:0000256" key="7">
    <source>
        <dbReference type="ARBA" id="ARBA00023136"/>
    </source>
</evidence>
<evidence type="ECO:0000313" key="12">
    <source>
        <dbReference type="EMBL" id="TKR60477.1"/>
    </source>
</evidence>
<feature type="region of interest" description="Disordered" evidence="11">
    <location>
        <begin position="83"/>
        <end position="102"/>
    </location>
</feature>
<dbReference type="EMBL" id="AZBU02000011">
    <property type="protein sequence ID" value="TKR60477.1"/>
    <property type="molecule type" value="Genomic_DNA"/>
</dbReference>
<comment type="subunit">
    <text evidence="10">Monomer.</text>
</comment>
<feature type="repeat" description="Solcar" evidence="8">
    <location>
        <begin position="366"/>
        <end position="451"/>
    </location>
</feature>
<reference evidence="12 13" key="1">
    <citation type="journal article" date="2015" name="Genome Biol.">
        <title>Comparative genomics of Steinernema reveals deeply conserved gene regulatory networks.</title>
        <authorList>
            <person name="Dillman A.R."/>
            <person name="Macchietto M."/>
            <person name="Porter C.F."/>
            <person name="Rogers A."/>
            <person name="Williams B."/>
            <person name="Antoshechkin I."/>
            <person name="Lee M.M."/>
            <person name="Goodwin Z."/>
            <person name="Lu X."/>
            <person name="Lewis E.E."/>
            <person name="Goodrich-Blair H."/>
            <person name="Stock S.P."/>
            <person name="Adams B.J."/>
            <person name="Sternberg P.W."/>
            <person name="Mortazavi A."/>
        </authorList>
    </citation>
    <scope>NUCLEOTIDE SEQUENCE [LARGE SCALE GENOMIC DNA]</scope>
    <source>
        <strain evidence="12 13">ALL</strain>
    </source>
</reference>
<dbReference type="STRING" id="34508.A0A4U5LWC4"/>
<dbReference type="SUPFAM" id="SSF103506">
    <property type="entry name" value="Mitochondrial carrier"/>
    <property type="match status" value="1"/>
</dbReference>
<comment type="similarity">
    <text evidence="2 9">Belongs to the mitochondrial carrier (TC 2.A.29) family.</text>
</comment>
<evidence type="ECO:0000256" key="5">
    <source>
        <dbReference type="ARBA" id="ARBA00022737"/>
    </source>
</evidence>
<keyword evidence="4 8" id="KW-0812">Transmembrane</keyword>
<evidence type="ECO:0000256" key="3">
    <source>
        <dbReference type="ARBA" id="ARBA00022448"/>
    </source>
</evidence>
<gene>
    <name evidence="12" type="ORF">L596_027719</name>
</gene>
<dbReference type="OrthoDB" id="270584at2759"/>
<dbReference type="InterPro" id="IPR023395">
    <property type="entry name" value="MCP_dom_sf"/>
</dbReference>
<dbReference type="GO" id="GO:0005743">
    <property type="term" value="C:mitochondrial inner membrane"/>
    <property type="evidence" value="ECO:0007669"/>
    <property type="project" value="InterPro"/>
</dbReference>
<organism evidence="12 13">
    <name type="scientific">Steinernema carpocapsae</name>
    <name type="common">Entomopathogenic nematode</name>
    <dbReference type="NCBI Taxonomy" id="34508"/>
    <lineage>
        <taxon>Eukaryota</taxon>
        <taxon>Metazoa</taxon>
        <taxon>Ecdysozoa</taxon>
        <taxon>Nematoda</taxon>
        <taxon>Chromadorea</taxon>
        <taxon>Rhabditida</taxon>
        <taxon>Tylenchina</taxon>
        <taxon>Panagrolaimomorpha</taxon>
        <taxon>Strongyloidoidea</taxon>
        <taxon>Steinernematidae</taxon>
        <taxon>Steinernema</taxon>
    </lineage>
</organism>
<feature type="compositionally biased region" description="Polar residues" evidence="11">
    <location>
        <begin position="281"/>
        <end position="312"/>
    </location>
</feature>
<feature type="compositionally biased region" description="Low complexity" evidence="11">
    <location>
        <begin position="251"/>
        <end position="277"/>
    </location>
</feature>
<evidence type="ECO:0000313" key="13">
    <source>
        <dbReference type="Proteomes" id="UP000298663"/>
    </source>
</evidence>
<evidence type="ECO:0000256" key="1">
    <source>
        <dbReference type="ARBA" id="ARBA00004141"/>
    </source>
</evidence>
<feature type="compositionally biased region" description="Low complexity" evidence="11">
    <location>
        <begin position="188"/>
        <end position="201"/>
    </location>
</feature>
<feature type="compositionally biased region" description="Polar residues" evidence="11">
    <location>
        <begin position="226"/>
        <end position="236"/>
    </location>
</feature>
<sequence>MRAHSRACALRGACVFVCVWPHPHADEIRAAGRKERLLGIAVCVFVGPVFEGRETQRTMASLWCVLRIRLRFGRMRFPRQPHASFESDTCGKTAEDAGQIHPPPVRHRIRRRRIFCGFGPNHRSSDRPRVKLLLQNHAHITRSPWKASTRESSTASPAYLENKASSPSGVEMESTSCAFFHSRRLTSLSRTPTSPSSWVTSTRKRISGSSLRETSLPVASQVPRPSASSIHSTSDVRCSPWTAPEQAPSESTRASWTASRRSAVRTASSASTVASTRPSKESSYTAAPISASSTRRPRSLSTIARSSTSLSPGASARAIQKKYWTPLTGQTERSHFELLVAKNDRPVSLTDNVKPTGRLPRALPEWGCSVWPVTTVTSGLLCYPWDTVRRRMMMQSAREAGSKQYKNTMDCWKMILATEGPSGFYKGALGNVFRGMGSALVLAFYSEICKFID</sequence>
<evidence type="ECO:0000256" key="6">
    <source>
        <dbReference type="ARBA" id="ARBA00022989"/>
    </source>
</evidence>
<comment type="function">
    <text evidence="10">Catalyzes the exchange of ADP and ATP across the membrane.</text>
</comment>
<keyword evidence="13" id="KW-1185">Reference proteome</keyword>
<evidence type="ECO:0000256" key="9">
    <source>
        <dbReference type="RuleBase" id="RU000488"/>
    </source>
</evidence>
<feature type="region of interest" description="Disordered" evidence="11">
    <location>
        <begin position="144"/>
        <end position="171"/>
    </location>
</feature>
<keyword evidence="7 8" id="KW-0472">Membrane</keyword>
<evidence type="ECO:0000256" key="11">
    <source>
        <dbReference type="SAM" id="MobiDB-lite"/>
    </source>
</evidence>
<proteinExistence type="inferred from homology"/>
<keyword evidence="3 9" id="KW-0813">Transport</keyword>
<comment type="subcellular location">
    <subcellularLocation>
        <location evidence="1 10">Membrane</location>
        <topology evidence="1 10">Multi-pass membrane protein</topology>
    </subcellularLocation>
</comment>
<dbReference type="InterPro" id="IPR018108">
    <property type="entry name" value="MCP_transmembrane"/>
</dbReference>
<accession>A0A4U5LWC4</accession>
<dbReference type="GO" id="GO:1901029">
    <property type="term" value="P:negative regulation of mitochondrial outer membrane permeabilization involved in apoptotic signaling pathway"/>
    <property type="evidence" value="ECO:0007669"/>
    <property type="project" value="TreeGrafter"/>
</dbReference>
<dbReference type="PROSITE" id="PS50920">
    <property type="entry name" value="SOLCAR"/>
    <property type="match status" value="1"/>
</dbReference>
<feature type="region of interest" description="Disordered" evidence="11">
    <location>
        <begin position="188"/>
        <end position="315"/>
    </location>
</feature>
<name>A0A4U5LWC4_STECR</name>
<dbReference type="PANTHER" id="PTHR45635:SF16">
    <property type="entry name" value="ADP_ATP TRANSLOCASE"/>
    <property type="match status" value="1"/>
</dbReference>
<dbReference type="InterPro" id="IPR002067">
    <property type="entry name" value="MCP"/>
</dbReference>
<evidence type="ECO:0000256" key="4">
    <source>
        <dbReference type="ARBA" id="ARBA00022692"/>
    </source>
</evidence>
<dbReference type="GO" id="GO:1990544">
    <property type="term" value="P:mitochondrial ATP transmembrane transport"/>
    <property type="evidence" value="ECO:0007669"/>
    <property type="project" value="InterPro"/>
</dbReference>
<dbReference type="PRINTS" id="PR00926">
    <property type="entry name" value="MITOCARRIER"/>
</dbReference>
<evidence type="ECO:0000256" key="8">
    <source>
        <dbReference type="PROSITE-ProRule" id="PRU00282"/>
    </source>
</evidence>
<dbReference type="InterPro" id="IPR002113">
    <property type="entry name" value="ADT_euk_type"/>
</dbReference>
<keyword evidence="6" id="KW-1133">Transmembrane helix</keyword>
<protein>
    <recommendedName>
        <fullName evidence="10">ADP/ATP translocase</fullName>
    </recommendedName>
    <alternativeName>
        <fullName evidence="10">ADP,ATP carrier protein</fullName>
    </alternativeName>
</protein>
<dbReference type="Pfam" id="PF00153">
    <property type="entry name" value="Mito_carr"/>
    <property type="match status" value="1"/>
</dbReference>
<reference evidence="12 13" key="2">
    <citation type="journal article" date="2019" name="G3 (Bethesda)">
        <title>Hybrid Assembly of the Genome of the Entomopathogenic Nematode Steinernema carpocapsae Identifies the X-Chromosome.</title>
        <authorList>
            <person name="Serra L."/>
            <person name="Macchietto M."/>
            <person name="Macias-Munoz A."/>
            <person name="McGill C.J."/>
            <person name="Rodriguez I.M."/>
            <person name="Rodriguez B."/>
            <person name="Murad R."/>
            <person name="Mortazavi A."/>
        </authorList>
    </citation>
    <scope>NUCLEOTIDE SEQUENCE [LARGE SCALE GENOMIC DNA]</scope>
    <source>
        <strain evidence="12 13">ALL</strain>
    </source>
</reference>
<keyword evidence="5" id="KW-0677">Repeat</keyword>
<evidence type="ECO:0000256" key="10">
    <source>
        <dbReference type="RuleBase" id="RU368008"/>
    </source>
</evidence>
<dbReference type="PANTHER" id="PTHR45635">
    <property type="entry name" value="ADP,ATP CARRIER PROTEIN 1-RELATED-RELATED"/>
    <property type="match status" value="1"/>
</dbReference>